<dbReference type="Pfam" id="PF08811">
    <property type="entry name" value="DUF1800"/>
    <property type="match status" value="1"/>
</dbReference>
<proteinExistence type="predicted"/>
<name>A0ABT5R2R8_9GAMM</name>
<comment type="caution">
    <text evidence="1">The sequence shown here is derived from an EMBL/GenBank/DDBJ whole genome shotgun (WGS) entry which is preliminary data.</text>
</comment>
<dbReference type="PANTHER" id="PTHR43737:SF1">
    <property type="entry name" value="DUF1501 DOMAIN-CONTAINING PROTEIN"/>
    <property type="match status" value="1"/>
</dbReference>
<dbReference type="RefSeq" id="WP_274165393.1">
    <property type="nucleotide sequence ID" value="NZ_JAJUBC010000018.1"/>
</dbReference>
<dbReference type="PANTHER" id="PTHR43737">
    <property type="entry name" value="BLL7424 PROTEIN"/>
    <property type="match status" value="1"/>
</dbReference>
<organism evidence="1 2">
    <name type="scientific">Enterovibrio gelatinilyticus</name>
    <dbReference type="NCBI Taxonomy" id="2899819"/>
    <lineage>
        <taxon>Bacteria</taxon>
        <taxon>Pseudomonadati</taxon>
        <taxon>Pseudomonadota</taxon>
        <taxon>Gammaproteobacteria</taxon>
        <taxon>Vibrionales</taxon>
        <taxon>Vibrionaceae</taxon>
        <taxon>Enterovibrio</taxon>
    </lineage>
</organism>
<evidence type="ECO:0000313" key="2">
    <source>
        <dbReference type="Proteomes" id="UP001149400"/>
    </source>
</evidence>
<sequence>MNILVCDSGDSKLIFGANTKSQECPTKLRVFDMQFDSFQHASRWLDLSTFGPKPAQAEALNNKYAKAWFDEQIALPISSHVSQCEKQFIAQGFGKKPSRSTRIRAWLDIALYGEDQLRQRVGYALSQIFVASDQDATLINQSTAVANYNDLLCQHAFGNYRELLKAVSLSPVMGQYLTMVGNKKGDSATGRRPDENYAREILQLFSIGLYQRELDGSYVLDGSGSPMPCYDEKDIQELARVMTGWNFSDSEFISPMISHENDHDRGEKFILGHLFPKNISAVKEMDMVMDILLHHPSTAPNICRNIIQRLVTSNPSSDYVRRVSETFVDNGAGEAGDLKAVIWAVLTDDEVYTAPSQSMSKVREPWLTLIAVYRALNAQPGGGSEVVETDLVYLKTCNQYPLGSPSVFNFYLPDYAPKGVVSNNNLVAPELQIIDWAHIINVHNFIYGILRLNLQDVKKPSNKQLYINVEIFKSLIVEKDIDGFLQETSLRFFNGNMPEPLKHVIREQYNGMNLDPGKWVQRLLFLALSSPYFHVQENRA</sequence>
<dbReference type="Proteomes" id="UP001149400">
    <property type="component" value="Unassembled WGS sequence"/>
</dbReference>
<keyword evidence="2" id="KW-1185">Reference proteome</keyword>
<gene>
    <name evidence="1" type="ORF">LRP50_15660</name>
</gene>
<dbReference type="EMBL" id="JAJUBC010000018">
    <property type="protein sequence ID" value="MDD1794569.1"/>
    <property type="molecule type" value="Genomic_DNA"/>
</dbReference>
<protein>
    <submittedName>
        <fullName evidence="1">DUF1800 domain-containing protein</fullName>
    </submittedName>
</protein>
<dbReference type="InterPro" id="IPR014917">
    <property type="entry name" value="DUF1800"/>
</dbReference>
<accession>A0ABT5R2R8</accession>
<evidence type="ECO:0000313" key="1">
    <source>
        <dbReference type="EMBL" id="MDD1794569.1"/>
    </source>
</evidence>
<reference evidence="1" key="1">
    <citation type="submission" date="2021-12" db="EMBL/GenBank/DDBJ databases">
        <title>Enterovibrio ZSDZ35 sp. nov. and Enterovibrio ZSDZ42 sp. nov., isolated from coastal seawater in Qingdao.</title>
        <authorList>
            <person name="Zhang P."/>
        </authorList>
    </citation>
    <scope>NUCLEOTIDE SEQUENCE</scope>
    <source>
        <strain evidence="1">ZSDZ42</strain>
    </source>
</reference>